<comment type="caution">
    <text evidence="1">The sequence shown here is derived from an EMBL/GenBank/DDBJ whole genome shotgun (WGS) entry which is preliminary data.</text>
</comment>
<reference evidence="1 2" key="1">
    <citation type="submission" date="2019-05" db="EMBL/GenBank/DDBJ databases">
        <title>Mikania micrantha, genome provides insights into the molecular mechanism of rapid growth.</title>
        <authorList>
            <person name="Liu B."/>
        </authorList>
    </citation>
    <scope>NUCLEOTIDE SEQUENCE [LARGE SCALE GENOMIC DNA]</scope>
    <source>
        <strain evidence="1">NLD-2019</strain>
        <tissue evidence="1">Leaf</tissue>
    </source>
</reference>
<dbReference type="EMBL" id="SZYD01000012">
    <property type="protein sequence ID" value="KAD4585645.1"/>
    <property type="molecule type" value="Genomic_DNA"/>
</dbReference>
<dbReference type="Proteomes" id="UP000326396">
    <property type="component" value="Linkage Group LG2"/>
</dbReference>
<organism evidence="1 2">
    <name type="scientific">Mikania micrantha</name>
    <name type="common">bitter vine</name>
    <dbReference type="NCBI Taxonomy" id="192012"/>
    <lineage>
        <taxon>Eukaryota</taxon>
        <taxon>Viridiplantae</taxon>
        <taxon>Streptophyta</taxon>
        <taxon>Embryophyta</taxon>
        <taxon>Tracheophyta</taxon>
        <taxon>Spermatophyta</taxon>
        <taxon>Magnoliopsida</taxon>
        <taxon>eudicotyledons</taxon>
        <taxon>Gunneridae</taxon>
        <taxon>Pentapetalae</taxon>
        <taxon>asterids</taxon>
        <taxon>campanulids</taxon>
        <taxon>Asterales</taxon>
        <taxon>Asteraceae</taxon>
        <taxon>Asteroideae</taxon>
        <taxon>Heliantheae alliance</taxon>
        <taxon>Eupatorieae</taxon>
        <taxon>Mikania</taxon>
    </lineage>
</organism>
<evidence type="ECO:0000313" key="2">
    <source>
        <dbReference type="Proteomes" id="UP000326396"/>
    </source>
</evidence>
<keyword evidence="2" id="KW-1185">Reference proteome</keyword>
<sequence>MGRSKILLGPVKLGVRHYAGHGWATCLRLAIGSLGRIGLVGPQGHQLSLLRVIEPSKVLGLSMGCTSGLWAVVVGLGQIKRPYGILDLKVGPNEIGPRWTKVKGLGPSLCSTYLGPRLRIGLIRENKMRRNVASWLMMMRSPQQKFRHAWPPEP</sequence>
<accession>A0A5N6NFE1</accession>
<proteinExistence type="predicted"/>
<evidence type="ECO:0000313" key="1">
    <source>
        <dbReference type="EMBL" id="KAD4585645.1"/>
    </source>
</evidence>
<name>A0A5N6NFE1_9ASTR</name>
<dbReference type="AlphaFoldDB" id="A0A5N6NFE1"/>
<gene>
    <name evidence="1" type="ORF">E3N88_23246</name>
</gene>
<protein>
    <submittedName>
        <fullName evidence="1">Uncharacterized protein</fullName>
    </submittedName>
</protein>